<dbReference type="SUPFAM" id="SSF53850">
    <property type="entry name" value="Periplasmic binding protein-like II"/>
    <property type="match status" value="1"/>
</dbReference>
<organism evidence="4 5">
    <name type="scientific">Methylobacterium goesingense</name>
    <dbReference type="NCBI Taxonomy" id="243690"/>
    <lineage>
        <taxon>Bacteria</taxon>
        <taxon>Pseudomonadati</taxon>
        <taxon>Pseudomonadota</taxon>
        <taxon>Alphaproteobacteria</taxon>
        <taxon>Hyphomicrobiales</taxon>
        <taxon>Methylobacteriaceae</taxon>
        <taxon>Methylobacterium</taxon>
    </lineage>
</organism>
<proteinExistence type="predicted"/>
<feature type="compositionally biased region" description="Polar residues" evidence="2">
    <location>
        <begin position="10"/>
        <end position="19"/>
    </location>
</feature>
<dbReference type="EMBL" id="JBEPMM010000018">
    <property type="protein sequence ID" value="MET3694819.1"/>
    <property type="molecule type" value="Genomic_DNA"/>
</dbReference>
<dbReference type="RefSeq" id="WP_373320889.1">
    <property type="nucleotide sequence ID" value="NZ_BPQL01000063.1"/>
</dbReference>
<gene>
    <name evidence="4" type="ORF">ABID43_004382</name>
</gene>
<feature type="region of interest" description="Disordered" evidence="2">
    <location>
        <begin position="1"/>
        <end position="23"/>
    </location>
</feature>
<protein>
    <submittedName>
        <fullName evidence="4">Polar amino acid transport system substrate-binding protein</fullName>
    </submittedName>
</protein>
<evidence type="ECO:0000256" key="1">
    <source>
        <dbReference type="ARBA" id="ARBA00022729"/>
    </source>
</evidence>
<dbReference type="PANTHER" id="PTHR35936">
    <property type="entry name" value="MEMBRANE-BOUND LYTIC MUREIN TRANSGLYCOSYLASE F"/>
    <property type="match status" value="1"/>
</dbReference>
<feature type="domain" description="Solute-binding protein family 3/N-terminal" evidence="3">
    <location>
        <begin position="76"/>
        <end position="304"/>
    </location>
</feature>
<dbReference type="Proteomes" id="UP001549145">
    <property type="component" value="Unassembled WGS sequence"/>
</dbReference>
<evidence type="ECO:0000313" key="5">
    <source>
        <dbReference type="Proteomes" id="UP001549145"/>
    </source>
</evidence>
<accession>A0ABV2LAE6</accession>
<keyword evidence="1" id="KW-0732">Signal</keyword>
<dbReference type="InterPro" id="IPR001638">
    <property type="entry name" value="Solute-binding_3/MltF_N"/>
</dbReference>
<evidence type="ECO:0000256" key="2">
    <source>
        <dbReference type="SAM" id="MobiDB-lite"/>
    </source>
</evidence>
<comment type="caution">
    <text evidence="4">The sequence shown here is derived from an EMBL/GenBank/DDBJ whole genome shotgun (WGS) entry which is preliminary data.</text>
</comment>
<dbReference type="PANTHER" id="PTHR35936:SF35">
    <property type="entry name" value="L-CYSTINE-BINDING PROTEIN TCYJ"/>
    <property type="match status" value="1"/>
</dbReference>
<evidence type="ECO:0000259" key="3">
    <source>
        <dbReference type="SMART" id="SM00062"/>
    </source>
</evidence>
<name>A0ABV2LAE6_9HYPH</name>
<reference evidence="4 5" key="1">
    <citation type="submission" date="2024-06" db="EMBL/GenBank/DDBJ databases">
        <title>Genomic Encyclopedia of Type Strains, Phase IV (KMG-IV): sequencing the most valuable type-strain genomes for metagenomic binning, comparative biology and taxonomic classification.</title>
        <authorList>
            <person name="Goeker M."/>
        </authorList>
    </citation>
    <scope>NUCLEOTIDE SEQUENCE [LARGE SCALE GENOMIC DNA]</scope>
    <source>
        <strain evidence="4 5">DSM 21331</strain>
    </source>
</reference>
<dbReference type="SMART" id="SM00062">
    <property type="entry name" value="PBPb"/>
    <property type="match status" value="1"/>
</dbReference>
<sequence length="306" mass="33241">MSQPVPMRNPRTTPATSTVARPMARRRRGWATAFAVLAALCWGGPAGARAEGVTIPNFWNPRARQERMETQPSARAVRFLTDDEFPPLHFAGPDGTPTGFSVELARAVCERLAMACTVQARRFDTLLDALADRQGDVVAAATPLTPALRARFLATRPYFRWPARFAARTDKGLPAPSAAALAERSVGVVSGSAHAAYLKAFFPRAAAKDFTDLATAEGALRRGEVDYVFADGLNLALWIGGAEAANCCTFTGGDYLENRYFGEGIGFVTRADDAALSRALDDALQRLWDEGKYAELYLRFFPVSPF</sequence>
<dbReference type="Pfam" id="PF00497">
    <property type="entry name" value="SBP_bac_3"/>
    <property type="match status" value="1"/>
</dbReference>
<keyword evidence="5" id="KW-1185">Reference proteome</keyword>
<dbReference type="Gene3D" id="3.40.190.10">
    <property type="entry name" value="Periplasmic binding protein-like II"/>
    <property type="match status" value="2"/>
</dbReference>
<evidence type="ECO:0000313" key="4">
    <source>
        <dbReference type="EMBL" id="MET3694819.1"/>
    </source>
</evidence>